<evidence type="ECO:0000313" key="1">
    <source>
        <dbReference type="EMBL" id="QJA94691.1"/>
    </source>
</evidence>
<gene>
    <name evidence="1" type="ORF">MM415B03781_0003</name>
</gene>
<sequence>MCHDCQSIHLYPAILKYLNSHVNRHYHLSLNSRATLHCRKCRLSHEFLSSRKFQRSRKYHVFPLIQQNHLCQKFRLNHDYLPNHSFLKYPKYPPPYCLSRKFLPNPWTPMTRKCRYCPPNQ</sequence>
<organism evidence="1">
    <name type="scientific">viral metagenome</name>
    <dbReference type="NCBI Taxonomy" id="1070528"/>
    <lineage>
        <taxon>unclassified sequences</taxon>
        <taxon>metagenomes</taxon>
        <taxon>organismal metagenomes</taxon>
    </lineage>
</organism>
<dbReference type="EMBL" id="MT143253">
    <property type="protein sequence ID" value="QJA94691.1"/>
    <property type="molecule type" value="Genomic_DNA"/>
</dbReference>
<protein>
    <submittedName>
        <fullName evidence="1">Uncharacterized protein</fullName>
    </submittedName>
</protein>
<dbReference type="AlphaFoldDB" id="A0A6M3LNM0"/>
<reference evidence="1" key="1">
    <citation type="submission" date="2020-03" db="EMBL/GenBank/DDBJ databases">
        <title>The deep terrestrial virosphere.</title>
        <authorList>
            <person name="Holmfeldt K."/>
            <person name="Nilsson E."/>
            <person name="Simone D."/>
            <person name="Lopez-Fernandez M."/>
            <person name="Wu X."/>
            <person name="de Brujin I."/>
            <person name="Lundin D."/>
            <person name="Andersson A."/>
            <person name="Bertilsson S."/>
            <person name="Dopson M."/>
        </authorList>
    </citation>
    <scope>NUCLEOTIDE SEQUENCE</scope>
    <source>
        <strain evidence="1">MM415B03781</strain>
    </source>
</reference>
<proteinExistence type="predicted"/>
<name>A0A6M3LNM0_9ZZZZ</name>
<accession>A0A6M3LNM0</accession>